<feature type="transmembrane region" description="Helical" evidence="1">
    <location>
        <begin position="64"/>
        <end position="85"/>
    </location>
</feature>
<gene>
    <name evidence="2" type="ORF">F0460_01845</name>
</gene>
<keyword evidence="1" id="KW-1133">Transmembrane helix</keyword>
<dbReference type="EMBL" id="VWSG01000001">
    <property type="protein sequence ID" value="KAA5538369.1"/>
    <property type="molecule type" value="Genomic_DNA"/>
</dbReference>
<organism evidence="2 3">
    <name type="scientific">Paenimyroides baculatum</name>
    <dbReference type="NCBI Taxonomy" id="2608000"/>
    <lineage>
        <taxon>Bacteria</taxon>
        <taxon>Pseudomonadati</taxon>
        <taxon>Bacteroidota</taxon>
        <taxon>Flavobacteriia</taxon>
        <taxon>Flavobacteriales</taxon>
        <taxon>Flavobacteriaceae</taxon>
        <taxon>Paenimyroides</taxon>
    </lineage>
</organism>
<evidence type="ECO:0000313" key="3">
    <source>
        <dbReference type="Proteomes" id="UP000325141"/>
    </source>
</evidence>
<proteinExistence type="predicted"/>
<protein>
    <submittedName>
        <fullName evidence="2">Uncharacterized protein</fullName>
    </submittedName>
</protein>
<comment type="caution">
    <text evidence="2">The sequence shown here is derived from an EMBL/GenBank/DDBJ whole genome shotgun (WGS) entry which is preliminary data.</text>
</comment>
<evidence type="ECO:0000313" key="2">
    <source>
        <dbReference type="EMBL" id="KAA5538369.1"/>
    </source>
</evidence>
<keyword evidence="1" id="KW-0812">Transmembrane</keyword>
<accession>A0A5M6CYK4</accession>
<feature type="transmembrane region" description="Helical" evidence="1">
    <location>
        <begin position="97"/>
        <end position="117"/>
    </location>
</feature>
<sequence length="122" mass="14757">MKQAVRYIYWVLVMIYFISVVIFFFKMDISNYIMDYDPIMADIKGLTYEEYKNSIKAQELVPKIYMWCMYYSFAMTLITFIALYCKIDDSSKTLKRIFFISLFWTIFLFIVDSIHFIPTRGL</sequence>
<keyword evidence="1" id="KW-0472">Membrane</keyword>
<name>A0A5M6CYK4_9FLAO</name>
<dbReference type="Proteomes" id="UP000325141">
    <property type="component" value="Unassembled WGS sequence"/>
</dbReference>
<reference evidence="2 3" key="1">
    <citation type="submission" date="2019-09" db="EMBL/GenBank/DDBJ databases">
        <title>Genome sequence and assembly of Flavobacterium sp.</title>
        <authorList>
            <person name="Chhetri G."/>
        </authorList>
    </citation>
    <scope>NUCLEOTIDE SEQUENCE [LARGE SCALE GENOMIC DNA]</scope>
    <source>
        <strain evidence="2 3">SNL9</strain>
    </source>
</reference>
<feature type="transmembrane region" description="Helical" evidence="1">
    <location>
        <begin position="7"/>
        <end position="25"/>
    </location>
</feature>
<dbReference type="RefSeq" id="WP_150009686.1">
    <property type="nucleotide sequence ID" value="NZ_VWSG01000001.1"/>
</dbReference>
<evidence type="ECO:0000256" key="1">
    <source>
        <dbReference type="SAM" id="Phobius"/>
    </source>
</evidence>
<keyword evidence="3" id="KW-1185">Reference proteome</keyword>
<dbReference type="AlphaFoldDB" id="A0A5M6CYK4"/>